<evidence type="ECO:0000313" key="2">
    <source>
        <dbReference type="EMBL" id="MCQ4631768.1"/>
    </source>
</evidence>
<protein>
    <submittedName>
        <fullName evidence="2">Rrf2 family transcriptional regulator</fullName>
    </submittedName>
</protein>
<gene>
    <name evidence="2" type="ORF">GB927_017080</name>
</gene>
<organism evidence="2 3">
    <name type="scientific">Shinella lacus</name>
    <dbReference type="NCBI Taxonomy" id="2654216"/>
    <lineage>
        <taxon>Bacteria</taxon>
        <taxon>Pseudomonadati</taxon>
        <taxon>Pseudomonadota</taxon>
        <taxon>Alphaproteobacteria</taxon>
        <taxon>Hyphomicrobiales</taxon>
        <taxon>Rhizobiaceae</taxon>
        <taxon>Shinella</taxon>
    </lineage>
</organism>
<dbReference type="SUPFAM" id="SSF46785">
    <property type="entry name" value="Winged helix' DNA-binding domain"/>
    <property type="match status" value="1"/>
</dbReference>
<proteinExistence type="predicted"/>
<dbReference type="Pfam" id="PF02082">
    <property type="entry name" value="Rrf2"/>
    <property type="match status" value="1"/>
</dbReference>
<keyword evidence="3" id="KW-1185">Reference proteome</keyword>
<dbReference type="InterPro" id="IPR036390">
    <property type="entry name" value="WH_DNA-bd_sf"/>
</dbReference>
<dbReference type="PROSITE" id="PS01332">
    <property type="entry name" value="HTH_RRF2_1"/>
    <property type="match status" value="1"/>
</dbReference>
<dbReference type="PANTHER" id="PTHR33221">
    <property type="entry name" value="WINGED HELIX-TURN-HELIX TRANSCRIPTIONAL REGULATOR, RRF2 FAMILY"/>
    <property type="match status" value="1"/>
</dbReference>
<evidence type="ECO:0000256" key="1">
    <source>
        <dbReference type="ARBA" id="ARBA00023125"/>
    </source>
</evidence>
<accession>A0ABT1R9A0</accession>
<dbReference type="Proteomes" id="UP000996601">
    <property type="component" value="Unassembled WGS sequence"/>
</dbReference>
<dbReference type="PROSITE" id="PS51197">
    <property type="entry name" value="HTH_RRF2_2"/>
    <property type="match status" value="1"/>
</dbReference>
<comment type="caution">
    <text evidence="2">The sequence shown here is derived from an EMBL/GenBank/DDBJ whole genome shotgun (WGS) entry which is preliminary data.</text>
</comment>
<dbReference type="InterPro" id="IPR000944">
    <property type="entry name" value="Tscrpt_reg_Rrf2"/>
</dbReference>
<dbReference type="NCBIfam" id="TIGR00738">
    <property type="entry name" value="rrf2_super"/>
    <property type="match status" value="1"/>
</dbReference>
<dbReference type="Gene3D" id="1.10.10.10">
    <property type="entry name" value="Winged helix-like DNA-binding domain superfamily/Winged helix DNA-binding domain"/>
    <property type="match status" value="1"/>
</dbReference>
<dbReference type="PANTHER" id="PTHR33221:SF5">
    <property type="entry name" value="HTH-TYPE TRANSCRIPTIONAL REGULATOR ISCR"/>
    <property type="match status" value="1"/>
</dbReference>
<keyword evidence="1" id="KW-0238">DNA-binding</keyword>
<dbReference type="EMBL" id="WHSB02000006">
    <property type="protein sequence ID" value="MCQ4631768.1"/>
    <property type="molecule type" value="Genomic_DNA"/>
</dbReference>
<dbReference type="InterPro" id="IPR036388">
    <property type="entry name" value="WH-like_DNA-bd_sf"/>
</dbReference>
<name>A0ABT1R9A0_9HYPH</name>
<evidence type="ECO:0000313" key="3">
    <source>
        <dbReference type="Proteomes" id="UP000996601"/>
    </source>
</evidence>
<sequence>MIAQKSKYALRALLALARAGPGETVQIGTIAAREAIPKKFLEQILLDLKHAGLVVSRRGQHGGYRLLRRPEDIAFGEVLRILEGPFVPLACLANDGDQRCADCRDDRFCAVRRVFAKVAAASGEILDGTTLADFLHEPPETAAGTPDSPGGKRASIILLKR</sequence>
<dbReference type="RefSeq" id="WP_256118403.1">
    <property type="nucleotide sequence ID" value="NZ_WHSB02000006.1"/>
</dbReference>
<reference evidence="2" key="1">
    <citation type="submission" date="2021-07" db="EMBL/GenBank/DDBJ databases">
        <title>Shinella sp. nov., a novel member of the genus Shinella from water.</title>
        <authorList>
            <person name="Deng Y."/>
        </authorList>
    </citation>
    <scope>NUCLEOTIDE SEQUENCE</scope>
    <source>
        <strain evidence="2">CPCC 100929</strain>
    </source>
</reference>
<dbReference type="InterPro" id="IPR030489">
    <property type="entry name" value="TR_Rrf2-type_CS"/>
</dbReference>